<dbReference type="AlphaFoldDB" id="A0A0E9UVX4"/>
<reference evidence="1" key="2">
    <citation type="journal article" date="2015" name="Fish Shellfish Immunol.">
        <title>Early steps in the European eel (Anguilla anguilla)-Vibrio vulnificus interaction in the gills: Role of the RtxA13 toxin.</title>
        <authorList>
            <person name="Callol A."/>
            <person name="Pajuelo D."/>
            <person name="Ebbesson L."/>
            <person name="Teles M."/>
            <person name="MacKenzie S."/>
            <person name="Amaro C."/>
        </authorList>
    </citation>
    <scope>NUCLEOTIDE SEQUENCE</scope>
</reference>
<dbReference type="EMBL" id="GBXM01039252">
    <property type="protein sequence ID" value="JAH69325.1"/>
    <property type="molecule type" value="Transcribed_RNA"/>
</dbReference>
<sequence length="27" mass="3327">MEHSGFIWNFPQWIYCIHSSLLNSRFL</sequence>
<reference evidence="1" key="1">
    <citation type="submission" date="2014-11" db="EMBL/GenBank/DDBJ databases">
        <authorList>
            <person name="Amaro Gonzalez C."/>
        </authorList>
    </citation>
    <scope>NUCLEOTIDE SEQUENCE</scope>
</reference>
<evidence type="ECO:0000313" key="1">
    <source>
        <dbReference type="EMBL" id="JAH69325.1"/>
    </source>
</evidence>
<protein>
    <submittedName>
        <fullName evidence="1">Uncharacterized protein</fullName>
    </submittedName>
</protein>
<organism evidence="1">
    <name type="scientific">Anguilla anguilla</name>
    <name type="common">European freshwater eel</name>
    <name type="synonym">Muraena anguilla</name>
    <dbReference type="NCBI Taxonomy" id="7936"/>
    <lineage>
        <taxon>Eukaryota</taxon>
        <taxon>Metazoa</taxon>
        <taxon>Chordata</taxon>
        <taxon>Craniata</taxon>
        <taxon>Vertebrata</taxon>
        <taxon>Euteleostomi</taxon>
        <taxon>Actinopterygii</taxon>
        <taxon>Neopterygii</taxon>
        <taxon>Teleostei</taxon>
        <taxon>Anguilliformes</taxon>
        <taxon>Anguillidae</taxon>
        <taxon>Anguilla</taxon>
    </lineage>
</organism>
<proteinExistence type="predicted"/>
<accession>A0A0E9UVX4</accession>
<name>A0A0E9UVX4_ANGAN</name>